<keyword evidence="3" id="KW-1185">Reference proteome</keyword>
<sequence>MFLFFLVKRNNCLIIPKQFNPRSCNRQYLSSLQQTKIHPIKPFPENPNAIPSRKIPDENLQSSGQLSDNTPFPVKSKDISTNFPAECTARTFTRINSDSRALAKSNLQGKTPR</sequence>
<name>A0A4Y2AZG3_ARAVE</name>
<dbReference type="AlphaFoldDB" id="A0A4Y2AZG3"/>
<proteinExistence type="predicted"/>
<feature type="region of interest" description="Disordered" evidence="1">
    <location>
        <begin position="35"/>
        <end position="77"/>
    </location>
</feature>
<gene>
    <name evidence="2" type="ORF">AVEN_42228_1</name>
</gene>
<comment type="caution">
    <text evidence="2">The sequence shown here is derived from an EMBL/GenBank/DDBJ whole genome shotgun (WGS) entry which is preliminary data.</text>
</comment>
<accession>A0A4Y2AZG3</accession>
<evidence type="ECO:0000313" key="3">
    <source>
        <dbReference type="Proteomes" id="UP000499080"/>
    </source>
</evidence>
<feature type="compositionally biased region" description="Polar residues" evidence="1">
    <location>
        <begin position="59"/>
        <end position="70"/>
    </location>
</feature>
<evidence type="ECO:0000256" key="1">
    <source>
        <dbReference type="SAM" id="MobiDB-lite"/>
    </source>
</evidence>
<reference evidence="2 3" key="1">
    <citation type="journal article" date="2019" name="Sci. Rep.">
        <title>Orb-weaving spider Araneus ventricosus genome elucidates the spidroin gene catalogue.</title>
        <authorList>
            <person name="Kono N."/>
            <person name="Nakamura H."/>
            <person name="Ohtoshi R."/>
            <person name="Moran D.A.P."/>
            <person name="Shinohara A."/>
            <person name="Yoshida Y."/>
            <person name="Fujiwara M."/>
            <person name="Mori M."/>
            <person name="Tomita M."/>
            <person name="Arakawa K."/>
        </authorList>
    </citation>
    <scope>NUCLEOTIDE SEQUENCE [LARGE SCALE GENOMIC DNA]</scope>
</reference>
<dbReference type="EMBL" id="BGPR01000040">
    <property type="protein sequence ID" value="GBL84977.1"/>
    <property type="molecule type" value="Genomic_DNA"/>
</dbReference>
<protein>
    <submittedName>
        <fullName evidence="2">Uncharacterized protein</fullName>
    </submittedName>
</protein>
<organism evidence="2 3">
    <name type="scientific">Araneus ventricosus</name>
    <name type="common">Orbweaver spider</name>
    <name type="synonym">Epeira ventricosa</name>
    <dbReference type="NCBI Taxonomy" id="182803"/>
    <lineage>
        <taxon>Eukaryota</taxon>
        <taxon>Metazoa</taxon>
        <taxon>Ecdysozoa</taxon>
        <taxon>Arthropoda</taxon>
        <taxon>Chelicerata</taxon>
        <taxon>Arachnida</taxon>
        <taxon>Araneae</taxon>
        <taxon>Araneomorphae</taxon>
        <taxon>Entelegynae</taxon>
        <taxon>Araneoidea</taxon>
        <taxon>Araneidae</taxon>
        <taxon>Araneus</taxon>
    </lineage>
</organism>
<evidence type="ECO:0000313" key="2">
    <source>
        <dbReference type="EMBL" id="GBL84977.1"/>
    </source>
</evidence>
<dbReference type="Proteomes" id="UP000499080">
    <property type="component" value="Unassembled WGS sequence"/>
</dbReference>